<proteinExistence type="predicted"/>
<dbReference type="Proteomes" id="UP000789366">
    <property type="component" value="Unassembled WGS sequence"/>
</dbReference>
<feature type="non-terminal residue" evidence="1">
    <location>
        <position position="1"/>
    </location>
</feature>
<reference evidence="1" key="1">
    <citation type="submission" date="2021-06" db="EMBL/GenBank/DDBJ databases">
        <authorList>
            <person name="Kallberg Y."/>
            <person name="Tangrot J."/>
            <person name="Rosling A."/>
        </authorList>
    </citation>
    <scope>NUCLEOTIDE SEQUENCE</scope>
    <source>
        <strain evidence="1">28 12/20/2015</strain>
    </source>
</reference>
<evidence type="ECO:0000313" key="1">
    <source>
        <dbReference type="EMBL" id="CAG8595760.1"/>
    </source>
</evidence>
<dbReference type="EMBL" id="CAJVPW010008657">
    <property type="protein sequence ID" value="CAG8595760.1"/>
    <property type="molecule type" value="Genomic_DNA"/>
</dbReference>
<evidence type="ECO:0000313" key="2">
    <source>
        <dbReference type="Proteomes" id="UP000789366"/>
    </source>
</evidence>
<keyword evidence="2" id="KW-1185">Reference proteome</keyword>
<comment type="caution">
    <text evidence="1">The sequence shown here is derived from an EMBL/GenBank/DDBJ whole genome shotgun (WGS) entry which is preliminary data.</text>
</comment>
<accession>A0ACA9MJ37</accession>
<protein>
    <submittedName>
        <fullName evidence="1">1936_t:CDS:1</fullName>
    </submittedName>
</protein>
<sequence>PCSVQDCNITTNYFHKFTPVAYEKAPKRGTYISYAYLTIGQQLCHRHYMIIVEPNYNKKSEALSEVLTEVLTLIEIDSKNKINGNTKYNFV</sequence>
<gene>
    <name evidence="1" type="ORF">SPELUC_LOCUS6923</name>
</gene>
<name>A0ACA9MJ37_9GLOM</name>
<organism evidence="1 2">
    <name type="scientific">Cetraspora pellucida</name>
    <dbReference type="NCBI Taxonomy" id="1433469"/>
    <lineage>
        <taxon>Eukaryota</taxon>
        <taxon>Fungi</taxon>
        <taxon>Fungi incertae sedis</taxon>
        <taxon>Mucoromycota</taxon>
        <taxon>Glomeromycotina</taxon>
        <taxon>Glomeromycetes</taxon>
        <taxon>Diversisporales</taxon>
        <taxon>Gigasporaceae</taxon>
        <taxon>Cetraspora</taxon>
    </lineage>
</organism>